<dbReference type="EMBL" id="UINC01086276">
    <property type="protein sequence ID" value="SVC34589.1"/>
    <property type="molecule type" value="Genomic_DNA"/>
</dbReference>
<dbReference type="Gene3D" id="1.20.1530.20">
    <property type="match status" value="1"/>
</dbReference>
<proteinExistence type="predicted"/>
<dbReference type="AlphaFoldDB" id="A0A382LD67"/>
<accession>A0A382LD67</accession>
<dbReference type="InterPro" id="IPR038770">
    <property type="entry name" value="Na+/solute_symporter_sf"/>
</dbReference>
<feature type="transmembrane region" description="Helical" evidence="1">
    <location>
        <begin position="106"/>
        <end position="126"/>
    </location>
</feature>
<organism evidence="2">
    <name type="scientific">marine metagenome</name>
    <dbReference type="NCBI Taxonomy" id="408172"/>
    <lineage>
        <taxon>unclassified sequences</taxon>
        <taxon>metagenomes</taxon>
        <taxon>ecological metagenomes</taxon>
    </lineage>
</organism>
<feature type="transmembrane region" description="Helical" evidence="1">
    <location>
        <begin position="252"/>
        <end position="275"/>
    </location>
</feature>
<reference evidence="2" key="1">
    <citation type="submission" date="2018-05" db="EMBL/GenBank/DDBJ databases">
        <authorList>
            <person name="Lanie J.A."/>
            <person name="Ng W.-L."/>
            <person name="Kazmierczak K.M."/>
            <person name="Andrzejewski T.M."/>
            <person name="Davidsen T.M."/>
            <person name="Wayne K.J."/>
            <person name="Tettelin H."/>
            <person name="Glass J.I."/>
            <person name="Rusch D."/>
            <person name="Podicherti R."/>
            <person name="Tsui H.-C.T."/>
            <person name="Winkler M.E."/>
        </authorList>
    </citation>
    <scope>NUCLEOTIDE SEQUENCE</scope>
</reference>
<dbReference type="PANTHER" id="PTHR18640:SF10">
    <property type="entry name" value="SODIUM_METABOLITE COTRANSPORTER BASS4, CHLOROPLASTIC-RELATED"/>
    <property type="match status" value="1"/>
</dbReference>
<feature type="transmembrane region" description="Helical" evidence="1">
    <location>
        <begin position="76"/>
        <end position="99"/>
    </location>
</feature>
<protein>
    <recommendedName>
        <fullName evidence="3">Bile acid:sodium symporter</fullName>
    </recommendedName>
</protein>
<dbReference type="InterPro" id="IPR016833">
    <property type="entry name" value="Put_Na-Bile_cotransptr"/>
</dbReference>
<name>A0A382LD67_9ZZZZ</name>
<gene>
    <name evidence="2" type="ORF">METZ01_LOCUS287443</name>
</gene>
<dbReference type="PANTHER" id="PTHR18640">
    <property type="entry name" value="SOLUTE CARRIER FAMILY 10 MEMBER 7"/>
    <property type="match status" value="1"/>
</dbReference>
<keyword evidence="1" id="KW-0812">Transmembrane</keyword>
<feature type="transmembrane region" description="Helical" evidence="1">
    <location>
        <begin position="176"/>
        <end position="195"/>
    </location>
</feature>
<keyword evidence="1" id="KW-1133">Transmembrane helix</keyword>
<sequence>MAPDAGLALKESGWVIPVFVGIMLGVAGFTMDTSSLVKQATNFRAVVPVLVSIYIFCPVAAYGLAKLLSPEGNQHFLPAMMIMAAQAGSLASAIALTMMSGGNRELALICTLVSNGLTFLMTPFILELSIGTQVEFPVGKMMLRMVYMVWVPIAVGQLLRQYIWDKTEPIRPFIRIVPQFIILMFVYTGFASGAAQLQKDFDVVLRFLAACALLHVILLGLNFVISGVLGFKWPERTAIILSGSQKTLPNGIYVWSNFFSANPYGAVPLVLYHLFQLLVDTLLVPKFEQKNPTSEDSVIETVAINCHGNLKD</sequence>
<evidence type="ECO:0008006" key="3">
    <source>
        <dbReference type="Google" id="ProtNLM"/>
    </source>
</evidence>
<evidence type="ECO:0000256" key="1">
    <source>
        <dbReference type="SAM" id="Phobius"/>
    </source>
</evidence>
<feature type="transmembrane region" description="Helical" evidence="1">
    <location>
        <begin position="207"/>
        <end position="231"/>
    </location>
</feature>
<dbReference type="Pfam" id="PF13593">
    <property type="entry name" value="SBF_like"/>
    <property type="match status" value="1"/>
</dbReference>
<feature type="transmembrane region" description="Helical" evidence="1">
    <location>
        <begin position="12"/>
        <end position="31"/>
    </location>
</feature>
<feature type="transmembrane region" description="Helical" evidence="1">
    <location>
        <begin position="146"/>
        <end position="164"/>
    </location>
</feature>
<evidence type="ECO:0000313" key="2">
    <source>
        <dbReference type="EMBL" id="SVC34589.1"/>
    </source>
</evidence>
<keyword evidence="1" id="KW-0472">Membrane</keyword>
<feature type="transmembrane region" description="Helical" evidence="1">
    <location>
        <begin position="43"/>
        <end position="64"/>
    </location>
</feature>